<dbReference type="RefSeq" id="WP_087017831.1">
    <property type="nucleotide sequence ID" value="NZ_NHOC01000003.1"/>
</dbReference>
<dbReference type="EMBL" id="NHOC01000003">
    <property type="protein sequence ID" value="OUM21114.1"/>
    <property type="molecule type" value="Genomic_DNA"/>
</dbReference>
<name>A0A252F5T0_9FIRM</name>
<organism evidence="1 2">
    <name type="scientific">Butyricicoccus porcorum</name>
    <dbReference type="NCBI Taxonomy" id="1945634"/>
    <lineage>
        <taxon>Bacteria</taxon>
        <taxon>Bacillati</taxon>
        <taxon>Bacillota</taxon>
        <taxon>Clostridia</taxon>
        <taxon>Eubacteriales</taxon>
        <taxon>Butyricicoccaceae</taxon>
        <taxon>Butyricicoccus</taxon>
    </lineage>
</organism>
<dbReference type="OrthoDB" id="2087969at2"/>
<dbReference type="AlphaFoldDB" id="A0A252F5T0"/>
<comment type="caution">
    <text evidence="1">The sequence shown here is derived from an EMBL/GenBank/DDBJ whole genome shotgun (WGS) entry which is preliminary data.</text>
</comment>
<proteinExistence type="predicted"/>
<sequence>MKKPYSKPMICVEELQLDSPIAANCMANKEDMNSLIGLGYFNDEHNCQRNVDVIDWGDDTICYHSNVQTAFLS</sequence>
<evidence type="ECO:0000313" key="1">
    <source>
        <dbReference type="EMBL" id="OUM21114.1"/>
    </source>
</evidence>
<gene>
    <name evidence="1" type="ORF">CBW42_03515</name>
</gene>
<evidence type="ECO:0000313" key="2">
    <source>
        <dbReference type="Proteomes" id="UP000194903"/>
    </source>
</evidence>
<dbReference type="Proteomes" id="UP000194903">
    <property type="component" value="Unassembled WGS sequence"/>
</dbReference>
<reference evidence="1 2" key="1">
    <citation type="submission" date="2017-05" db="EMBL/GenBank/DDBJ databases">
        <title>Butyricicoccus porcorum sp. nov. a butyrate-producing bacterium from the swine intestinal tract.</title>
        <authorList>
            <person name="Trachsel J."/>
            <person name="Humphrey S."/>
            <person name="Allen H.K."/>
        </authorList>
    </citation>
    <scope>NUCLEOTIDE SEQUENCE [LARGE SCALE GENOMIC DNA]</scope>
    <source>
        <strain evidence="1">BB10</strain>
    </source>
</reference>
<protein>
    <submittedName>
        <fullName evidence="1">Uncharacterized protein</fullName>
    </submittedName>
</protein>
<keyword evidence="2" id="KW-1185">Reference proteome</keyword>
<accession>A0A252F5T0</accession>